<sequence>MSIKTLVDNVIVEIGLSGEEGITVERFWQFVTEYRETQEVTDPIFANLLETEPGSASRKQVPGE</sequence>
<proteinExistence type="predicted"/>
<protein>
    <submittedName>
        <fullName evidence="1">Uncharacterized protein</fullName>
    </submittedName>
</protein>
<gene>
    <name evidence="1" type="ORF">DSO57_1012043</name>
</gene>
<reference evidence="1" key="1">
    <citation type="submission" date="2022-04" db="EMBL/GenBank/DDBJ databases">
        <title>Genome of the entomopathogenic fungus Entomophthora muscae.</title>
        <authorList>
            <person name="Elya C."/>
            <person name="Lovett B.R."/>
            <person name="Lee E."/>
            <person name="Macias A.M."/>
            <person name="Hajek A.E."/>
            <person name="De Bivort B.L."/>
            <person name="Kasson M.T."/>
            <person name="De Fine Licht H.H."/>
            <person name="Stajich J.E."/>
        </authorList>
    </citation>
    <scope>NUCLEOTIDE SEQUENCE</scope>
    <source>
        <strain evidence="1">Berkeley</strain>
    </source>
</reference>
<keyword evidence="2" id="KW-1185">Reference proteome</keyword>
<evidence type="ECO:0000313" key="2">
    <source>
        <dbReference type="Proteomes" id="UP001165960"/>
    </source>
</evidence>
<organism evidence="1 2">
    <name type="scientific">Entomophthora muscae</name>
    <dbReference type="NCBI Taxonomy" id="34485"/>
    <lineage>
        <taxon>Eukaryota</taxon>
        <taxon>Fungi</taxon>
        <taxon>Fungi incertae sedis</taxon>
        <taxon>Zoopagomycota</taxon>
        <taxon>Entomophthoromycotina</taxon>
        <taxon>Entomophthoromycetes</taxon>
        <taxon>Entomophthorales</taxon>
        <taxon>Entomophthoraceae</taxon>
        <taxon>Entomophthora</taxon>
    </lineage>
</organism>
<dbReference type="Proteomes" id="UP001165960">
    <property type="component" value="Unassembled WGS sequence"/>
</dbReference>
<dbReference type="EMBL" id="QTSX02007142">
    <property type="protein sequence ID" value="KAJ9050712.1"/>
    <property type="molecule type" value="Genomic_DNA"/>
</dbReference>
<evidence type="ECO:0000313" key="1">
    <source>
        <dbReference type="EMBL" id="KAJ9050712.1"/>
    </source>
</evidence>
<name>A0ACC2RL13_9FUNG</name>
<accession>A0ACC2RL13</accession>
<comment type="caution">
    <text evidence="1">The sequence shown here is derived from an EMBL/GenBank/DDBJ whole genome shotgun (WGS) entry which is preliminary data.</text>
</comment>